<dbReference type="Gene3D" id="1.25.40.10">
    <property type="entry name" value="Tetratricopeptide repeat domain"/>
    <property type="match status" value="1"/>
</dbReference>
<organism evidence="7">
    <name type="scientific">Anthurium amnicola</name>
    <dbReference type="NCBI Taxonomy" id="1678845"/>
    <lineage>
        <taxon>Eukaryota</taxon>
        <taxon>Viridiplantae</taxon>
        <taxon>Streptophyta</taxon>
        <taxon>Embryophyta</taxon>
        <taxon>Tracheophyta</taxon>
        <taxon>Spermatophyta</taxon>
        <taxon>Magnoliopsida</taxon>
        <taxon>Liliopsida</taxon>
        <taxon>Araceae</taxon>
        <taxon>Pothoideae</taxon>
        <taxon>Potheae</taxon>
        <taxon>Anthurium</taxon>
    </lineage>
</organism>
<dbReference type="InterPro" id="IPR045075">
    <property type="entry name" value="Syf1-like"/>
</dbReference>
<dbReference type="GO" id="GO:0000245">
    <property type="term" value="P:spliceosomal complex assembly"/>
    <property type="evidence" value="ECO:0007669"/>
    <property type="project" value="TreeGrafter"/>
</dbReference>
<proteinExistence type="inferred from homology"/>
<name>A0A1D1XH57_9ARAE</name>
<reference evidence="7" key="1">
    <citation type="submission" date="2015-07" db="EMBL/GenBank/DDBJ databases">
        <title>Transcriptome Assembly of Anthurium amnicola.</title>
        <authorList>
            <person name="Suzuki J."/>
        </authorList>
    </citation>
    <scope>NUCLEOTIDE SEQUENCE</scope>
</reference>
<evidence type="ECO:0000256" key="2">
    <source>
        <dbReference type="ARBA" id="ARBA00008644"/>
    </source>
</evidence>
<accession>A0A1D1XH57</accession>
<keyword evidence="3" id="KW-0507">mRNA processing</keyword>
<dbReference type="GO" id="GO:0071011">
    <property type="term" value="C:precatalytic spliceosome"/>
    <property type="evidence" value="ECO:0007669"/>
    <property type="project" value="TreeGrafter"/>
</dbReference>
<keyword evidence="5" id="KW-0508">mRNA splicing</keyword>
<evidence type="ECO:0000256" key="3">
    <source>
        <dbReference type="ARBA" id="ARBA00022664"/>
    </source>
</evidence>
<dbReference type="GO" id="GO:0000974">
    <property type="term" value="C:Prp19 complex"/>
    <property type="evidence" value="ECO:0007669"/>
    <property type="project" value="TreeGrafter"/>
</dbReference>
<feature type="non-terminal residue" evidence="7">
    <location>
        <position position="186"/>
    </location>
</feature>
<keyword evidence="6" id="KW-0539">Nucleus</keyword>
<dbReference type="AlphaFoldDB" id="A0A1D1XH57"/>
<dbReference type="EMBL" id="GDJX01026212">
    <property type="protein sequence ID" value="JAT41724.1"/>
    <property type="molecule type" value="Transcribed_RNA"/>
</dbReference>
<dbReference type="InterPro" id="IPR059164">
    <property type="entry name" value="HAT_PRP39_C"/>
</dbReference>
<dbReference type="PANTHER" id="PTHR11246">
    <property type="entry name" value="PRE-MRNA SPLICING FACTOR"/>
    <property type="match status" value="1"/>
</dbReference>
<evidence type="ECO:0000256" key="4">
    <source>
        <dbReference type="ARBA" id="ARBA00022737"/>
    </source>
</evidence>
<evidence type="ECO:0000256" key="5">
    <source>
        <dbReference type="ARBA" id="ARBA00023187"/>
    </source>
</evidence>
<protein>
    <submittedName>
        <fullName evidence="7">Crooked neck-like protein 1</fullName>
    </submittedName>
</protein>
<dbReference type="SMART" id="SM00386">
    <property type="entry name" value="HAT"/>
    <property type="match status" value="2"/>
</dbReference>
<dbReference type="Pfam" id="PF23241">
    <property type="entry name" value="HAT_PRP39_C"/>
    <property type="match status" value="1"/>
</dbReference>
<keyword evidence="4" id="KW-0677">Repeat</keyword>
<feature type="non-terminal residue" evidence="7">
    <location>
        <position position="1"/>
    </location>
</feature>
<evidence type="ECO:0000256" key="1">
    <source>
        <dbReference type="ARBA" id="ARBA00004123"/>
    </source>
</evidence>
<comment type="similarity">
    <text evidence="2">Belongs to the crooked-neck family.</text>
</comment>
<evidence type="ECO:0000313" key="7">
    <source>
        <dbReference type="EMBL" id="JAT41724.1"/>
    </source>
</evidence>
<dbReference type="GO" id="GO:0071007">
    <property type="term" value="C:U2-type catalytic step 2 spliceosome"/>
    <property type="evidence" value="ECO:0007669"/>
    <property type="project" value="TreeGrafter"/>
</dbReference>
<gene>
    <name evidence="7" type="primary">crnkl1</name>
    <name evidence="7" type="ORF">g.170145</name>
</gene>
<dbReference type="InterPro" id="IPR003107">
    <property type="entry name" value="HAT"/>
</dbReference>
<dbReference type="SUPFAM" id="SSF48452">
    <property type="entry name" value="TPR-like"/>
    <property type="match status" value="1"/>
</dbReference>
<dbReference type="GO" id="GO:0071014">
    <property type="term" value="C:post-mRNA release spliceosomal complex"/>
    <property type="evidence" value="ECO:0007669"/>
    <property type="project" value="TreeGrafter"/>
</dbReference>
<evidence type="ECO:0000256" key="6">
    <source>
        <dbReference type="ARBA" id="ARBA00023242"/>
    </source>
</evidence>
<dbReference type="InterPro" id="IPR011990">
    <property type="entry name" value="TPR-like_helical_dom_sf"/>
</dbReference>
<dbReference type="PANTHER" id="PTHR11246:SF3">
    <property type="entry name" value="CROOKED NECK-LIKE PROTEIN 1"/>
    <property type="match status" value="1"/>
</dbReference>
<sequence>DSEYDSNPRRRLLSSPQVVFYPISIYRGRGVIFQCPNLVRLLSSSAMANAGKVQNKSPAPIQITAEQILRESRERLEAEIVRPAKQSITDGAELGDYRLRNRQEFEDLLRRARGNTAVWVNYARWEASQGDLARARSVWERALEVDHRNPSLWLDYARAEMKSRFLDRARNVLDRAVTLLPRVDQL</sequence>
<comment type="subcellular location">
    <subcellularLocation>
        <location evidence="1">Nucleus</location>
    </subcellularLocation>
</comment>